<organism evidence="1 2">
    <name type="scientific">Caenorhabditis briggsae</name>
    <dbReference type="NCBI Taxonomy" id="6238"/>
    <lineage>
        <taxon>Eukaryota</taxon>
        <taxon>Metazoa</taxon>
        <taxon>Ecdysozoa</taxon>
        <taxon>Nematoda</taxon>
        <taxon>Chromadorea</taxon>
        <taxon>Rhabditida</taxon>
        <taxon>Rhabditina</taxon>
        <taxon>Rhabditomorpha</taxon>
        <taxon>Rhabditoidea</taxon>
        <taxon>Rhabditidae</taxon>
        <taxon>Peloderinae</taxon>
        <taxon>Caenorhabditis</taxon>
    </lineage>
</organism>
<dbReference type="AlphaFoldDB" id="A0AAE9J7I5"/>
<proteinExistence type="predicted"/>
<gene>
    <name evidence="1" type="ORF">L5515_014935</name>
</gene>
<reference evidence="1 2" key="1">
    <citation type="submission" date="2022-04" db="EMBL/GenBank/DDBJ databases">
        <title>Chromosome-level reference genomes for two strains of Caenorhabditis briggsae: an improved platform for comparative genomics.</title>
        <authorList>
            <person name="Stevens L."/>
            <person name="Andersen E."/>
        </authorList>
    </citation>
    <scope>NUCLEOTIDE SEQUENCE [LARGE SCALE GENOMIC DNA]</scope>
    <source>
        <strain evidence="1">VX34</strain>
        <tissue evidence="1">Whole-organism</tissue>
    </source>
</reference>
<protein>
    <submittedName>
        <fullName evidence="1">Uncharacterized protein</fullName>
    </submittedName>
</protein>
<name>A0AAE9J7I5_CAEBR</name>
<keyword evidence="2" id="KW-1185">Reference proteome</keyword>
<dbReference type="EMBL" id="CP092621">
    <property type="protein sequence ID" value="UMM19239.1"/>
    <property type="molecule type" value="Genomic_DNA"/>
</dbReference>
<accession>A0AAE9J7I5</accession>
<evidence type="ECO:0000313" key="2">
    <source>
        <dbReference type="Proteomes" id="UP000829354"/>
    </source>
</evidence>
<sequence length="208" mass="23020">MRKMKEQNTLSKCAEGAPACWFIHILFPVQIAIEELRKNLLKNARETARAETARILSLIPKEYHDMPITEFLLSPPEGIFDGLKAVKLEEIEEEQPQTTEEDGRDDMEVDDAAHETSIPIAPSGQNSGRNTAVDAHRNEIITPAGVAFPLPVLHPNKPFRHVQATDEIGFSLNGSPLFLASNKKKTTKKSKAEACLLEPKTENLGTSV</sequence>
<evidence type="ECO:0000313" key="1">
    <source>
        <dbReference type="EMBL" id="UMM19239.1"/>
    </source>
</evidence>
<dbReference type="Proteomes" id="UP000829354">
    <property type="component" value="Chromosome II"/>
</dbReference>